<proteinExistence type="inferred from homology"/>
<feature type="non-terminal residue" evidence="8">
    <location>
        <position position="1"/>
    </location>
</feature>
<evidence type="ECO:0000256" key="7">
    <source>
        <dbReference type="SAM" id="Phobius"/>
    </source>
</evidence>
<dbReference type="InterPro" id="IPR050271">
    <property type="entry name" value="UDP-glycosyltransferase"/>
</dbReference>
<evidence type="ECO:0000256" key="5">
    <source>
        <dbReference type="ARBA" id="ARBA00022729"/>
    </source>
</evidence>
<evidence type="ECO:0000256" key="6">
    <source>
        <dbReference type="ARBA" id="ARBA00047475"/>
    </source>
</evidence>
<keyword evidence="7" id="KW-0472">Membrane</keyword>
<reference evidence="8" key="1">
    <citation type="submission" date="2023-10" db="EMBL/GenBank/DDBJ databases">
        <title>Genome assembly of Pristionchus species.</title>
        <authorList>
            <person name="Yoshida K."/>
            <person name="Sommer R.J."/>
        </authorList>
    </citation>
    <scope>NUCLEOTIDE SEQUENCE</scope>
    <source>
        <strain evidence="8">RS0144</strain>
    </source>
</reference>
<evidence type="ECO:0000256" key="4">
    <source>
        <dbReference type="ARBA" id="ARBA00022679"/>
    </source>
</evidence>
<accession>A0AAV5TI34</accession>
<dbReference type="GO" id="GO:0015020">
    <property type="term" value="F:glucuronosyltransferase activity"/>
    <property type="evidence" value="ECO:0007669"/>
    <property type="project" value="UniProtKB-EC"/>
</dbReference>
<name>A0AAV5TI34_9BILA</name>
<evidence type="ECO:0000313" key="8">
    <source>
        <dbReference type="EMBL" id="GMS93995.1"/>
    </source>
</evidence>
<dbReference type="EMBL" id="BTSX01000004">
    <property type="protein sequence ID" value="GMS93995.1"/>
    <property type="molecule type" value="Genomic_DNA"/>
</dbReference>
<dbReference type="PANTHER" id="PTHR48043">
    <property type="entry name" value="EG:EG0003.4 PROTEIN-RELATED"/>
    <property type="match status" value="1"/>
</dbReference>
<sequence>LCLILFTCAHSYKILVYIPKFAKSHINFMGKLADTLVDAGHDVTALISEMDAKLIDGTKKARIIRVSPAERTGQTDTHFMDSDIDLFEHDFDTYSATVENARQNAVSYTVQCRELLRTAGLFELLKGEQYDALITEDFENCGVGLSHLISPRALIPVSSTNLFKPFDFGVHYSAVTEHSGLMDGRFHSTLWSRLTNIYHSLVLCPAFFNTMNDPLQKVFDELYPGTPTFSSILSNAAVVFVNSDPLVDFARPSISKIVPIGGICVPTPKPLDDYWSGLLSLRAQTVLVSFGSIVKSVYMKPVRKAAILEAFASFPNTTFIWKYENKSDDFAKLEVSKHTNVMLTEWMPQTDILADPRLSLFISHGGMASCQELSHFGVPALLIPIFGDQTHNAGAVAHVGTAEVFSKFDLINSHKIRNAIGGMLIDTSYKSRALRIRDQLAARPTTPVERFVKNVEFAARFGPSKSLRPLNLELSTIQFLGLDILLVFVVSILLFIYIISLVLRLIRFFSSQVKVRKVVKTD</sequence>
<dbReference type="CDD" id="cd03784">
    <property type="entry name" value="GT1_Gtf-like"/>
    <property type="match status" value="1"/>
</dbReference>
<evidence type="ECO:0000256" key="1">
    <source>
        <dbReference type="ARBA" id="ARBA00009995"/>
    </source>
</evidence>
<gene>
    <name evidence="8" type="ORF">PENTCL1PPCAC_16170</name>
</gene>
<dbReference type="Gene3D" id="3.40.50.2000">
    <property type="entry name" value="Glycogen Phosphorylase B"/>
    <property type="match status" value="1"/>
</dbReference>
<dbReference type="Pfam" id="PF00201">
    <property type="entry name" value="UDPGT"/>
    <property type="match status" value="1"/>
</dbReference>
<dbReference type="AlphaFoldDB" id="A0AAV5TI34"/>
<evidence type="ECO:0000256" key="2">
    <source>
        <dbReference type="ARBA" id="ARBA00012544"/>
    </source>
</evidence>
<keyword evidence="9" id="KW-1185">Reference proteome</keyword>
<feature type="transmembrane region" description="Helical" evidence="7">
    <location>
        <begin position="484"/>
        <end position="506"/>
    </location>
</feature>
<dbReference type="FunFam" id="3.40.50.2000:FF:000532">
    <property type="entry name" value="Uncharacterized protein"/>
    <property type="match status" value="1"/>
</dbReference>
<keyword evidence="5" id="KW-0732">Signal</keyword>
<organism evidence="8 9">
    <name type="scientific">Pristionchus entomophagus</name>
    <dbReference type="NCBI Taxonomy" id="358040"/>
    <lineage>
        <taxon>Eukaryota</taxon>
        <taxon>Metazoa</taxon>
        <taxon>Ecdysozoa</taxon>
        <taxon>Nematoda</taxon>
        <taxon>Chromadorea</taxon>
        <taxon>Rhabditida</taxon>
        <taxon>Rhabditina</taxon>
        <taxon>Diplogasteromorpha</taxon>
        <taxon>Diplogasteroidea</taxon>
        <taxon>Neodiplogasteridae</taxon>
        <taxon>Pristionchus</taxon>
    </lineage>
</organism>
<dbReference type="Proteomes" id="UP001432027">
    <property type="component" value="Unassembled WGS sequence"/>
</dbReference>
<keyword evidence="3" id="KW-0328">Glycosyltransferase</keyword>
<dbReference type="EC" id="2.4.1.17" evidence="2"/>
<keyword evidence="7" id="KW-0812">Transmembrane</keyword>
<keyword evidence="7" id="KW-1133">Transmembrane helix</keyword>
<dbReference type="SUPFAM" id="SSF53756">
    <property type="entry name" value="UDP-Glycosyltransferase/glycogen phosphorylase"/>
    <property type="match status" value="1"/>
</dbReference>
<protein>
    <recommendedName>
        <fullName evidence="2">glucuronosyltransferase</fullName>
        <ecNumber evidence="2">2.4.1.17</ecNumber>
    </recommendedName>
</protein>
<comment type="similarity">
    <text evidence="1">Belongs to the UDP-glycosyltransferase family.</text>
</comment>
<dbReference type="InterPro" id="IPR002213">
    <property type="entry name" value="UDP_glucos_trans"/>
</dbReference>
<comment type="catalytic activity">
    <reaction evidence="6">
        <text>glucuronate acceptor + UDP-alpha-D-glucuronate = acceptor beta-D-glucuronoside + UDP + H(+)</text>
        <dbReference type="Rhea" id="RHEA:21032"/>
        <dbReference type="ChEBI" id="CHEBI:15378"/>
        <dbReference type="ChEBI" id="CHEBI:58052"/>
        <dbReference type="ChEBI" id="CHEBI:58223"/>
        <dbReference type="ChEBI" id="CHEBI:132367"/>
        <dbReference type="ChEBI" id="CHEBI:132368"/>
        <dbReference type="EC" id="2.4.1.17"/>
    </reaction>
</comment>
<keyword evidence="4" id="KW-0808">Transferase</keyword>
<evidence type="ECO:0000256" key="3">
    <source>
        <dbReference type="ARBA" id="ARBA00022676"/>
    </source>
</evidence>
<evidence type="ECO:0000313" key="9">
    <source>
        <dbReference type="Proteomes" id="UP001432027"/>
    </source>
</evidence>
<comment type="caution">
    <text evidence="8">The sequence shown here is derived from an EMBL/GenBank/DDBJ whole genome shotgun (WGS) entry which is preliminary data.</text>
</comment>
<dbReference type="PANTHER" id="PTHR48043:SF23">
    <property type="entry name" value="UDP-GLUCURONOSYLTRANSFERASE"/>
    <property type="match status" value="1"/>
</dbReference>